<comment type="caution">
    <text evidence="1">The sequence shown here is derived from an EMBL/GenBank/DDBJ whole genome shotgun (WGS) entry which is preliminary data.</text>
</comment>
<accession>A0ABT1EW24</accession>
<dbReference type="Proteomes" id="UP001523543">
    <property type="component" value="Unassembled WGS sequence"/>
</dbReference>
<proteinExistence type="predicted"/>
<dbReference type="RefSeq" id="WP_198912044.1">
    <property type="nucleotide sequence ID" value="NZ_JAMYZR010000109.1"/>
</dbReference>
<sequence length="75" mass="8478">MSKDDRDKFIPRRTPESAATVASVKLVMVITPVLNRLTFDDADKIRTMFSDLIGKKEDDSFLLIPPFYTSGGERI</sequence>
<evidence type="ECO:0000313" key="1">
    <source>
        <dbReference type="EMBL" id="MCP1247377.1"/>
    </source>
</evidence>
<organism evidence="1 2">
    <name type="scientific">Acetobacter cerevisiae</name>
    <dbReference type="NCBI Taxonomy" id="178900"/>
    <lineage>
        <taxon>Bacteria</taxon>
        <taxon>Pseudomonadati</taxon>
        <taxon>Pseudomonadota</taxon>
        <taxon>Alphaproteobacteria</taxon>
        <taxon>Acetobacterales</taxon>
        <taxon>Acetobacteraceae</taxon>
        <taxon>Acetobacter</taxon>
    </lineage>
</organism>
<keyword evidence="2" id="KW-1185">Reference proteome</keyword>
<dbReference type="EMBL" id="JAMYZR010000109">
    <property type="protein sequence ID" value="MCP1247377.1"/>
    <property type="molecule type" value="Genomic_DNA"/>
</dbReference>
<evidence type="ECO:0000313" key="2">
    <source>
        <dbReference type="Proteomes" id="UP001523543"/>
    </source>
</evidence>
<reference evidence="1 2" key="1">
    <citation type="submission" date="2022-06" db="EMBL/GenBank/DDBJ databases">
        <title>Acetobacer genomes from food samples.</title>
        <authorList>
            <person name="Sombolestani A."/>
        </authorList>
    </citation>
    <scope>NUCLEOTIDE SEQUENCE [LARGE SCALE GENOMIC DNA]</scope>
    <source>
        <strain evidence="1 2">R-83281</strain>
    </source>
</reference>
<name>A0ABT1EW24_9PROT</name>
<gene>
    <name evidence="1" type="ORF">NKW54_15845</name>
</gene>
<protein>
    <submittedName>
        <fullName evidence="1">Uncharacterized protein</fullName>
    </submittedName>
</protein>